<name>A0A146KD03_9EUKA</name>
<evidence type="ECO:0008006" key="3">
    <source>
        <dbReference type="Google" id="ProtNLM"/>
    </source>
</evidence>
<keyword evidence="1" id="KW-0812">Transmembrane</keyword>
<proteinExistence type="predicted"/>
<evidence type="ECO:0000313" key="2">
    <source>
        <dbReference type="EMBL" id="JAP93804.1"/>
    </source>
</evidence>
<evidence type="ECO:0000256" key="1">
    <source>
        <dbReference type="SAM" id="Phobius"/>
    </source>
</evidence>
<sequence>LFLTLQIVEYQDQQMVINDCYTDDTIVSLFENNNSVAVSLDAIQGATCERFPKGVKVTILLNGLSPVTTILTNFSFYTTSLVVIPIAQANFFEATAALVTVETQTETTSVSSGVVQRYQGDSQSCLSMFQTTLVLHTDYVQVTTEKCSIYTDATEEVQLYLNFSSQMIYKTSKDFDEVGNQVIANFSIDQTSFLTDTFQNAEIKFYTVDMEDVFSVTIPIYDFVLEDQRVTFTAGYISQNDINVYGTLIDTTLSNFNTYNISVKLIFGDQQYQFIQENDLYDPSKIHHKCITDECYNFCAEVLKLPTQMKYKVLVIYYDASNAIADSFQSTIQHIFQSSLSSVDAVAGANTEVTITYTKNVTETTYMATLQITKSDSTQVQETVQYVYGTTSITFPFTYTDFRDITDVSFMIMNGATMIDMQSVSYKVVATTAISLVLQYTVLCWIGIVAALIIQVVVELIISRRSAAHKKHKAMKKLADDEELQ</sequence>
<organism evidence="2">
    <name type="scientific">Trepomonas sp. PC1</name>
    <dbReference type="NCBI Taxonomy" id="1076344"/>
    <lineage>
        <taxon>Eukaryota</taxon>
        <taxon>Metamonada</taxon>
        <taxon>Diplomonadida</taxon>
        <taxon>Hexamitidae</taxon>
        <taxon>Hexamitinae</taxon>
        <taxon>Trepomonas</taxon>
    </lineage>
</organism>
<dbReference type="EMBL" id="GDID01002802">
    <property type="protein sequence ID" value="JAP93804.1"/>
    <property type="molecule type" value="Transcribed_RNA"/>
</dbReference>
<protein>
    <recommendedName>
        <fullName evidence="3">Transmembrane protein</fullName>
    </recommendedName>
</protein>
<feature type="transmembrane region" description="Helical" evidence="1">
    <location>
        <begin position="437"/>
        <end position="462"/>
    </location>
</feature>
<feature type="non-terminal residue" evidence="2">
    <location>
        <position position="1"/>
    </location>
</feature>
<accession>A0A146KD03</accession>
<reference evidence="2" key="1">
    <citation type="submission" date="2015-07" db="EMBL/GenBank/DDBJ databases">
        <title>Adaptation to a free-living lifestyle via gene acquisitions in the diplomonad Trepomonas sp. PC1.</title>
        <authorList>
            <person name="Xu F."/>
            <person name="Jerlstrom-Hultqvist J."/>
            <person name="Kolisko M."/>
            <person name="Simpson A.G.B."/>
            <person name="Roger A.J."/>
            <person name="Svard S.G."/>
            <person name="Andersson J.O."/>
        </authorList>
    </citation>
    <scope>NUCLEOTIDE SEQUENCE</scope>
    <source>
        <strain evidence="2">PC1</strain>
    </source>
</reference>
<dbReference type="AlphaFoldDB" id="A0A146KD03"/>
<keyword evidence="1" id="KW-0472">Membrane</keyword>
<gene>
    <name evidence="2" type="ORF">TPC1_13758</name>
</gene>
<keyword evidence="1" id="KW-1133">Transmembrane helix</keyword>